<dbReference type="Gene3D" id="1.10.10.10">
    <property type="entry name" value="Winged helix-like DNA-binding domain superfamily/Winged helix DNA-binding domain"/>
    <property type="match status" value="1"/>
</dbReference>
<keyword evidence="3" id="KW-0804">Transcription</keyword>
<dbReference type="RefSeq" id="WP_013119353.1">
    <property type="nucleotide sequence ID" value="NZ_LGTE01000016.1"/>
</dbReference>
<evidence type="ECO:0000259" key="4">
    <source>
        <dbReference type="PROSITE" id="PS50995"/>
    </source>
</evidence>
<dbReference type="SUPFAM" id="SSF46785">
    <property type="entry name" value="Winged helix' DNA-binding domain"/>
    <property type="match status" value="1"/>
</dbReference>
<name>A0A0L6W1A6_9FIRM</name>
<keyword evidence="1" id="KW-0805">Transcription regulation</keyword>
<proteinExistence type="predicted"/>
<dbReference type="GO" id="GO:0003700">
    <property type="term" value="F:DNA-binding transcription factor activity"/>
    <property type="evidence" value="ECO:0007669"/>
    <property type="project" value="InterPro"/>
</dbReference>
<dbReference type="GO" id="GO:0003677">
    <property type="term" value="F:DNA binding"/>
    <property type="evidence" value="ECO:0007669"/>
    <property type="project" value="UniProtKB-KW"/>
</dbReference>
<dbReference type="AlphaFoldDB" id="A0A0L6W1A6"/>
<evidence type="ECO:0000256" key="1">
    <source>
        <dbReference type="ARBA" id="ARBA00023015"/>
    </source>
</evidence>
<dbReference type="PANTHER" id="PTHR42756">
    <property type="entry name" value="TRANSCRIPTIONAL REGULATOR, MARR"/>
    <property type="match status" value="1"/>
</dbReference>
<dbReference type="Proteomes" id="UP000037175">
    <property type="component" value="Unassembled WGS sequence"/>
</dbReference>
<comment type="caution">
    <text evidence="5">The sequence shown here is derived from an EMBL/GenBank/DDBJ whole genome shotgun (WGS) entry which is preliminary data.</text>
</comment>
<dbReference type="PRINTS" id="PR00598">
    <property type="entry name" value="HTHMARR"/>
</dbReference>
<evidence type="ECO:0000256" key="2">
    <source>
        <dbReference type="ARBA" id="ARBA00023125"/>
    </source>
</evidence>
<dbReference type="SMART" id="SM00347">
    <property type="entry name" value="HTH_MARR"/>
    <property type="match status" value="1"/>
</dbReference>
<evidence type="ECO:0000256" key="3">
    <source>
        <dbReference type="ARBA" id="ARBA00023163"/>
    </source>
</evidence>
<dbReference type="Pfam" id="PF01047">
    <property type="entry name" value="MarR"/>
    <property type="match status" value="1"/>
</dbReference>
<dbReference type="PATRIC" id="fig|281456.6.peg.2404"/>
<feature type="domain" description="HTH marR-type" evidence="4">
    <location>
        <begin position="1"/>
        <end position="136"/>
    </location>
</feature>
<dbReference type="PANTHER" id="PTHR42756:SF1">
    <property type="entry name" value="TRANSCRIPTIONAL REPRESSOR OF EMRAB OPERON"/>
    <property type="match status" value="1"/>
</dbReference>
<evidence type="ECO:0000313" key="5">
    <source>
        <dbReference type="EMBL" id="KNZ69168.1"/>
    </source>
</evidence>
<dbReference type="InterPro" id="IPR036390">
    <property type="entry name" value="WH_DNA-bd_sf"/>
</dbReference>
<gene>
    <name evidence="5" type="ORF">Tfer_2273</name>
</gene>
<dbReference type="InterPro" id="IPR036388">
    <property type="entry name" value="WH-like_DNA-bd_sf"/>
</dbReference>
<keyword evidence="6" id="KW-1185">Reference proteome</keyword>
<dbReference type="InterPro" id="IPR000835">
    <property type="entry name" value="HTH_MarR-typ"/>
</dbReference>
<evidence type="ECO:0000313" key="6">
    <source>
        <dbReference type="Proteomes" id="UP000037175"/>
    </source>
</evidence>
<accession>A0A0L6W1A6</accession>
<reference evidence="6" key="1">
    <citation type="submission" date="2015-07" db="EMBL/GenBank/DDBJ databases">
        <title>Complete Genome of Thermincola ferriacetica strain Z-0001T.</title>
        <authorList>
            <person name="Lusk B."/>
            <person name="Badalamenti J.P."/>
            <person name="Parameswaran P."/>
            <person name="Bond D.R."/>
            <person name="Torres C.I."/>
        </authorList>
    </citation>
    <scope>NUCLEOTIDE SEQUENCE [LARGE SCALE GENOMIC DNA]</scope>
    <source>
        <strain evidence="6">Z-0001</strain>
    </source>
</reference>
<sequence>MESTRDLFQIFVRRFGLLNASCCDCCCGEEVSLVQSHILYEIRRQKSASMQQVANALGMDITTFSRQVKTLEKKGLVRKKPHPEDRRIYLLSLTTAGEELENRIDERMKAFIDNILSQFTEFERDMVVKSVQLLNKAILKAGACCLPE</sequence>
<dbReference type="EMBL" id="LGTE01000016">
    <property type="protein sequence ID" value="KNZ69168.1"/>
    <property type="molecule type" value="Genomic_DNA"/>
</dbReference>
<protein>
    <submittedName>
        <fullName evidence="5">Transcriptional regulator, MarR family</fullName>
    </submittedName>
</protein>
<organism evidence="5 6">
    <name type="scientific">Thermincola ferriacetica</name>
    <dbReference type="NCBI Taxonomy" id="281456"/>
    <lineage>
        <taxon>Bacteria</taxon>
        <taxon>Bacillati</taxon>
        <taxon>Bacillota</taxon>
        <taxon>Clostridia</taxon>
        <taxon>Eubacteriales</taxon>
        <taxon>Thermincolaceae</taxon>
        <taxon>Thermincola</taxon>
    </lineage>
</organism>
<dbReference type="PROSITE" id="PS50995">
    <property type="entry name" value="HTH_MARR_2"/>
    <property type="match status" value="1"/>
</dbReference>
<keyword evidence="2" id="KW-0238">DNA-binding</keyword>